<reference evidence="1 2" key="2">
    <citation type="journal article" date="2010" name="J. Bacteriol.">
        <title>Complete genome sequence of Beijerinckia indica subsp. indica.</title>
        <authorList>
            <person name="Tamas I."/>
            <person name="Dedysh S.N."/>
            <person name="Liesack W."/>
            <person name="Stott M.B."/>
            <person name="Alam M."/>
            <person name="Murrell J.C."/>
            <person name="Dunfield P.F."/>
        </authorList>
    </citation>
    <scope>NUCLEOTIDE SEQUENCE [LARGE SCALE GENOMIC DNA]</scope>
    <source>
        <strain evidence="2">ATCC 9039 / DSM 1715 / NCIMB 8712</strain>
    </source>
</reference>
<organism evidence="1 2">
    <name type="scientific">Beijerinckia indica subsp. indica (strain ATCC 9039 / DSM 1715 / NCIMB 8712)</name>
    <dbReference type="NCBI Taxonomy" id="395963"/>
    <lineage>
        <taxon>Bacteria</taxon>
        <taxon>Pseudomonadati</taxon>
        <taxon>Pseudomonadota</taxon>
        <taxon>Alphaproteobacteria</taxon>
        <taxon>Hyphomicrobiales</taxon>
        <taxon>Beijerinckiaceae</taxon>
        <taxon>Beijerinckia</taxon>
    </lineage>
</organism>
<evidence type="ECO:0000313" key="1">
    <source>
        <dbReference type="EMBL" id="ACB96548.1"/>
    </source>
</evidence>
<dbReference type="EMBL" id="CP001016">
    <property type="protein sequence ID" value="ACB96548.1"/>
    <property type="molecule type" value="Genomic_DNA"/>
</dbReference>
<accession>B2IL08</accession>
<proteinExistence type="predicted"/>
<dbReference type="RefSeq" id="WP_012385897.1">
    <property type="nucleotide sequence ID" value="NC_010581.1"/>
</dbReference>
<dbReference type="KEGG" id="bid:Bind_2983"/>
<dbReference type="AlphaFoldDB" id="B2IL08"/>
<reference evidence="2" key="1">
    <citation type="submission" date="2008-03" db="EMBL/GenBank/DDBJ databases">
        <title>Complete sequence of chromosome of Beijerinckia indica subsp. indica ATCC 9039.</title>
        <authorList>
            <consortium name="US DOE Joint Genome Institute"/>
            <person name="Copeland A."/>
            <person name="Lucas S."/>
            <person name="Lapidus A."/>
            <person name="Glavina del Rio T."/>
            <person name="Dalin E."/>
            <person name="Tice H."/>
            <person name="Bruce D."/>
            <person name="Goodwin L."/>
            <person name="Pitluck S."/>
            <person name="LaButti K."/>
            <person name="Schmutz J."/>
            <person name="Larimer F."/>
            <person name="Land M."/>
            <person name="Hauser L."/>
            <person name="Kyrpides N."/>
            <person name="Mikhailova N."/>
            <person name="Dunfield P.F."/>
            <person name="Dedysh S.N."/>
            <person name="Liesack W."/>
            <person name="Saw J.H."/>
            <person name="Alam M."/>
            <person name="Chen Y."/>
            <person name="Murrell J.C."/>
            <person name="Richardson P."/>
        </authorList>
    </citation>
    <scope>NUCLEOTIDE SEQUENCE [LARGE SCALE GENOMIC DNA]</scope>
    <source>
        <strain evidence="2">ATCC 9039 / DSM 1715 / NCIMB 8712</strain>
    </source>
</reference>
<protein>
    <submittedName>
        <fullName evidence="1">Uncharacterized protein</fullName>
    </submittedName>
</protein>
<dbReference type="OrthoDB" id="8420809at2"/>
<evidence type="ECO:0000313" key="2">
    <source>
        <dbReference type="Proteomes" id="UP000001695"/>
    </source>
</evidence>
<sequence length="119" mass="13297">MSRLTDLLALATPGLWFVEPGQKLMADNTLLPIGRIKSGDNLSCIGNAHPIGPSEADQQCSYANALLFSASREMALLLEEALTVHDNEFENDLEISGTDFLDWFFNWRLRVKRLANELC</sequence>
<keyword evidence="2" id="KW-1185">Reference proteome</keyword>
<gene>
    <name evidence="1" type="ordered locus">Bind_2983</name>
</gene>
<name>B2IL08_BEII9</name>
<dbReference type="Proteomes" id="UP000001695">
    <property type="component" value="Chromosome"/>
</dbReference>
<dbReference type="HOGENOM" id="CLU_166621_0_0_5"/>